<evidence type="ECO:0000313" key="3">
    <source>
        <dbReference type="Proteomes" id="UP000001555"/>
    </source>
</evidence>
<dbReference type="AlphaFoldDB" id="B7P7T9"/>
<dbReference type="HOGENOM" id="CLU_3071007_0_0_1"/>
<protein>
    <submittedName>
        <fullName evidence="1 2">Uncharacterized protein</fullName>
    </submittedName>
</protein>
<accession>B7P7T9</accession>
<evidence type="ECO:0000313" key="2">
    <source>
        <dbReference type="EnsemblMetazoa" id="ISCW003323-PA"/>
    </source>
</evidence>
<sequence>MKKFSRLHFIVQSSIYYVCEQDIQNSFIKQVHYGDVLFLNRLKSESHDFSPRF</sequence>
<gene>
    <name evidence="1" type="ORF">IscW_ISCW003323</name>
</gene>
<dbReference type="Proteomes" id="UP000001555">
    <property type="component" value="Unassembled WGS sequence"/>
</dbReference>
<evidence type="ECO:0000313" key="1">
    <source>
        <dbReference type="EMBL" id="EEC02661.1"/>
    </source>
</evidence>
<dbReference type="InParanoid" id="B7P7T9"/>
<dbReference type="EMBL" id="ABJB010159616">
    <property type="status" value="NOT_ANNOTATED_CDS"/>
    <property type="molecule type" value="Genomic_DNA"/>
</dbReference>
<proteinExistence type="predicted"/>
<keyword evidence="3" id="KW-1185">Reference proteome</keyword>
<name>B7P7T9_IXOSC</name>
<organism>
    <name type="scientific">Ixodes scapularis</name>
    <name type="common">Black-legged tick</name>
    <name type="synonym">Deer tick</name>
    <dbReference type="NCBI Taxonomy" id="6945"/>
    <lineage>
        <taxon>Eukaryota</taxon>
        <taxon>Metazoa</taxon>
        <taxon>Ecdysozoa</taxon>
        <taxon>Arthropoda</taxon>
        <taxon>Chelicerata</taxon>
        <taxon>Arachnida</taxon>
        <taxon>Acari</taxon>
        <taxon>Parasitiformes</taxon>
        <taxon>Ixodida</taxon>
        <taxon>Ixodoidea</taxon>
        <taxon>Ixodidae</taxon>
        <taxon>Ixodinae</taxon>
        <taxon>Ixodes</taxon>
    </lineage>
</organism>
<reference evidence="1 3" key="1">
    <citation type="submission" date="2008-03" db="EMBL/GenBank/DDBJ databases">
        <title>Annotation of Ixodes scapularis.</title>
        <authorList>
            <consortium name="Ixodes scapularis Genome Project Consortium"/>
            <person name="Caler E."/>
            <person name="Hannick L.I."/>
            <person name="Bidwell S."/>
            <person name="Joardar V."/>
            <person name="Thiagarajan M."/>
            <person name="Amedeo P."/>
            <person name="Galinsky K.J."/>
            <person name="Schobel S."/>
            <person name="Inman J."/>
            <person name="Hostetler J."/>
            <person name="Miller J."/>
            <person name="Hammond M."/>
            <person name="Megy K."/>
            <person name="Lawson D."/>
            <person name="Kodira C."/>
            <person name="Sutton G."/>
            <person name="Meyer J."/>
            <person name="Hill C.A."/>
            <person name="Birren B."/>
            <person name="Nene V."/>
            <person name="Collins F."/>
            <person name="Alarcon-Chaidez F."/>
            <person name="Wikel S."/>
            <person name="Strausberg R."/>
        </authorList>
    </citation>
    <scope>NUCLEOTIDE SEQUENCE [LARGE SCALE GENOMIC DNA]</scope>
    <source>
        <strain evidence="3">Wikel</strain>
        <strain evidence="1">Wikel colony</strain>
    </source>
</reference>
<dbReference type="EnsemblMetazoa" id="ISCW003323-RA">
    <property type="protein sequence ID" value="ISCW003323-PA"/>
    <property type="gene ID" value="ISCW003323"/>
</dbReference>
<reference evidence="2" key="2">
    <citation type="submission" date="2020-05" db="UniProtKB">
        <authorList>
            <consortium name="EnsemblMetazoa"/>
        </authorList>
    </citation>
    <scope>IDENTIFICATION</scope>
    <source>
        <strain evidence="2">wikel</strain>
    </source>
</reference>
<dbReference type="VEuPathDB" id="VectorBase:ISCI003323"/>
<dbReference type="VEuPathDB" id="VectorBase:ISCW003323"/>
<dbReference type="PaxDb" id="6945-B7P7T9"/>
<dbReference type="EMBL" id="DS653305">
    <property type="protein sequence ID" value="EEC02661.1"/>
    <property type="molecule type" value="Genomic_DNA"/>
</dbReference>